<name>A0A6G0TSW0_APHGL</name>
<dbReference type="PANTHER" id="PTHR46585:SF1">
    <property type="entry name" value="CHROMO DOMAIN-CONTAINING PROTEIN"/>
    <property type="match status" value="1"/>
</dbReference>
<accession>A0A6G0TSW0</accession>
<evidence type="ECO:0000313" key="2">
    <source>
        <dbReference type="EMBL" id="KAE9537598.1"/>
    </source>
</evidence>
<keyword evidence="3" id="KW-1185">Reference proteome</keyword>
<proteinExistence type="predicted"/>
<dbReference type="EMBL" id="VYZN01000018">
    <property type="protein sequence ID" value="KAE9537598.1"/>
    <property type="molecule type" value="Genomic_DNA"/>
</dbReference>
<gene>
    <name evidence="2" type="ORF">AGLY_006621</name>
</gene>
<dbReference type="AlphaFoldDB" id="A0A6G0TSW0"/>
<dbReference type="InterPro" id="IPR058520">
    <property type="entry name" value="DUF8207"/>
</dbReference>
<dbReference type="Pfam" id="PF26634">
    <property type="entry name" value="DUF8207"/>
    <property type="match status" value="1"/>
</dbReference>
<comment type="caution">
    <text evidence="2">The sequence shown here is derived from an EMBL/GenBank/DDBJ whole genome shotgun (WGS) entry which is preliminary data.</text>
</comment>
<dbReference type="InterPro" id="IPR000953">
    <property type="entry name" value="Chromo/chromo_shadow_dom"/>
</dbReference>
<sequence>MDLIEQKDKLDILNVDTRIIKKTSRHGPLLPDTIRAIIVGPSGSDDIKGANIFIFSDADKVIKPNLTKKNSVIIFDDVLCGPQSIIREYFGMCRHSGASSVFYLAQTYSKIPKQLDDTNLKHIFNDHSSADMDFSEFRKISHFCWNQSDYGFMVIDKTREMNEDKIDIVLSLVEGNRYIKFIILMNKDKVLLKNLILSKKNIKRKIMNMKRGVIDSDNYFRETFKPLLKPLTSIPEKNTSFISDTTKKKDTLITSDGDSENESNSSFDNFLISNPKLQGYDKSYGMHYDSVNDQLKISDIPVTFDHGNLRLLDNYYPWTKGLWSLLCEKVPKNMTIEDMESYYNILKTSKVYLKADGKPKTSRYFKWMNVVKPLYDRMKIEEKQLNEEVLKINNKVKTPSQLKLKEFDNFLFSSSAKRRNIVNDATISNVPFDFSSSVISSKFEEPPTDQLFKFSLSPSVKKGSGLYKDVIPHTQLVYYDDPNELVVRLNLLTSSQNAGNTGVNNEIISIIEELQGLANELHRPARKVFPRRSIITRFKDDLWQADLMDMQSHSKQNLDTYTKYVWVESLKNKTGKECTKGTWNWYNRISKIIYNYNHTKHRSIKCTPYEARINTSKIKSNIQSNKTSYKPKFKINDKVRISKYKHIFSKGYTPNWTTEIFTVSKVLHTEPITYQLKDGSNNIILGGFYEQEIKLTDFPNTFLIERVIKKVKDKMLIKWMGFDSSHNSWISSRDIIK</sequence>
<reference evidence="2 3" key="1">
    <citation type="submission" date="2019-08" db="EMBL/GenBank/DDBJ databases">
        <title>The genome of the soybean aphid Biotype 1, its phylome, world population structure and adaptation to the North American continent.</title>
        <authorList>
            <person name="Giordano R."/>
            <person name="Donthu R.K."/>
            <person name="Hernandez A.G."/>
            <person name="Wright C.L."/>
            <person name="Zimin A.V."/>
        </authorList>
    </citation>
    <scope>NUCLEOTIDE SEQUENCE [LARGE SCALE GENOMIC DNA]</scope>
    <source>
        <tissue evidence="2">Whole aphids</tissue>
    </source>
</reference>
<dbReference type="PANTHER" id="PTHR46585">
    <property type="entry name" value="INTEGRASE CORE DOMAIN CONTAINING PROTEIN"/>
    <property type="match status" value="1"/>
</dbReference>
<protein>
    <recommendedName>
        <fullName evidence="1">Chromo domain-containing protein</fullName>
    </recommendedName>
</protein>
<dbReference type="OrthoDB" id="5873082at2759"/>
<dbReference type="Proteomes" id="UP000475862">
    <property type="component" value="Unassembled WGS sequence"/>
</dbReference>
<organism evidence="2 3">
    <name type="scientific">Aphis glycines</name>
    <name type="common">Soybean aphid</name>
    <dbReference type="NCBI Taxonomy" id="307491"/>
    <lineage>
        <taxon>Eukaryota</taxon>
        <taxon>Metazoa</taxon>
        <taxon>Ecdysozoa</taxon>
        <taxon>Arthropoda</taxon>
        <taxon>Hexapoda</taxon>
        <taxon>Insecta</taxon>
        <taxon>Pterygota</taxon>
        <taxon>Neoptera</taxon>
        <taxon>Paraneoptera</taxon>
        <taxon>Hemiptera</taxon>
        <taxon>Sternorrhyncha</taxon>
        <taxon>Aphidomorpha</taxon>
        <taxon>Aphidoidea</taxon>
        <taxon>Aphididae</taxon>
        <taxon>Aphidini</taxon>
        <taxon>Aphis</taxon>
        <taxon>Aphis</taxon>
    </lineage>
</organism>
<evidence type="ECO:0000259" key="1">
    <source>
        <dbReference type="PROSITE" id="PS50013"/>
    </source>
</evidence>
<evidence type="ECO:0000313" key="3">
    <source>
        <dbReference type="Proteomes" id="UP000475862"/>
    </source>
</evidence>
<dbReference type="PROSITE" id="PS50013">
    <property type="entry name" value="CHROMO_2"/>
    <property type="match status" value="1"/>
</dbReference>
<feature type="domain" description="Chromo" evidence="1">
    <location>
        <begin position="702"/>
        <end position="737"/>
    </location>
</feature>